<dbReference type="InterPro" id="IPR050510">
    <property type="entry name" value="Cation_transp_ATPase_P-type"/>
</dbReference>
<dbReference type="PANTHER" id="PTHR43294">
    <property type="entry name" value="SODIUM/POTASSIUM-TRANSPORTING ATPASE SUBUNIT ALPHA"/>
    <property type="match status" value="1"/>
</dbReference>
<dbReference type="Pfam" id="PF00689">
    <property type="entry name" value="Cation_ATPase_C"/>
    <property type="match status" value="1"/>
</dbReference>
<keyword evidence="8" id="KW-0067">ATP-binding</keyword>
<keyword evidence="16" id="KW-1185">Reference proteome</keyword>
<keyword evidence="9" id="KW-1278">Translocase</keyword>
<evidence type="ECO:0000256" key="10">
    <source>
        <dbReference type="ARBA" id="ARBA00022989"/>
    </source>
</evidence>
<proteinExistence type="inferred from homology"/>
<dbReference type="EMBL" id="JACSPV010000043">
    <property type="protein sequence ID" value="MBD8006980.1"/>
    <property type="molecule type" value="Genomic_DNA"/>
</dbReference>
<evidence type="ECO:0000256" key="9">
    <source>
        <dbReference type="ARBA" id="ARBA00022967"/>
    </source>
</evidence>
<dbReference type="InterPro" id="IPR023214">
    <property type="entry name" value="HAD_sf"/>
</dbReference>
<dbReference type="RefSeq" id="WP_191815312.1">
    <property type="nucleotide sequence ID" value="NZ_JACSPV010000043.1"/>
</dbReference>
<evidence type="ECO:0000256" key="8">
    <source>
        <dbReference type="ARBA" id="ARBA00022840"/>
    </source>
</evidence>
<evidence type="ECO:0000256" key="4">
    <source>
        <dbReference type="ARBA" id="ARBA00022475"/>
    </source>
</evidence>
<feature type="transmembrane region" description="Helical" evidence="13">
    <location>
        <begin position="1317"/>
        <end position="1339"/>
    </location>
</feature>
<keyword evidence="3" id="KW-0813">Transport</keyword>
<evidence type="ECO:0000256" key="7">
    <source>
        <dbReference type="ARBA" id="ARBA00022741"/>
    </source>
</evidence>
<dbReference type="SFLD" id="SFLDS00003">
    <property type="entry name" value="Haloacid_Dehalogenase"/>
    <property type="match status" value="1"/>
</dbReference>
<dbReference type="NCBIfam" id="TIGR01494">
    <property type="entry name" value="ATPase_P-type"/>
    <property type="match status" value="2"/>
</dbReference>
<feature type="transmembrane region" description="Helical" evidence="13">
    <location>
        <begin position="187"/>
        <end position="210"/>
    </location>
</feature>
<evidence type="ECO:0000256" key="1">
    <source>
        <dbReference type="ARBA" id="ARBA00004651"/>
    </source>
</evidence>
<dbReference type="SFLD" id="SFLDF00027">
    <property type="entry name" value="p-type_atpase"/>
    <property type="match status" value="1"/>
</dbReference>
<dbReference type="InterPro" id="IPR018303">
    <property type="entry name" value="ATPase_P-typ_P_site"/>
</dbReference>
<dbReference type="SMART" id="SM00831">
    <property type="entry name" value="Cation_ATPase_N"/>
    <property type="match status" value="1"/>
</dbReference>
<dbReference type="InterPro" id="IPR036412">
    <property type="entry name" value="HAD-like_sf"/>
</dbReference>
<feature type="transmembrane region" description="Helical" evidence="13">
    <location>
        <begin position="1452"/>
        <end position="1470"/>
    </location>
</feature>
<gene>
    <name evidence="15" type="ORF">H9631_18095</name>
</gene>
<dbReference type="Pfam" id="PF13246">
    <property type="entry name" value="Cation_ATPase"/>
    <property type="match status" value="1"/>
</dbReference>
<feature type="transmembrane region" description="Helical" evidence="13">
    <location>
        <begin position="144"/>
        <end position="166"/>
    </location>
</feature>
<feature type="transmembrane region" description="Helical" evidence="13">
    <location>
        <begin position="1345"/>
        <end position="1367"/>
    </location>
</feature>
<evidence type="ECO:0000259" key="14">
    <source>
        <dbReference type="SMART" id="SM00831"/>
    </source>
</evidence>
<dbReference type="PANTHER" id="PTHR43294:SF21">
    <property type="entry name" value="CATION TRANSPORTING ATPASE"/>
    <property type="match status" value="1"/>
</dbReference>
<feature type="transmembrane region" description="Helical" evidence="13">
    <location>
        <begin position="1388"/>
        <end position="1407"/>
    </location>
</feature>
<protein>
    <submittedName>
        <fullName evidence="15">Cation-translocating P-type ATPase</fullName>
    </submittedName>
</protein>
<feature type="transmembrane region" description="Helical" evidence="13">
    <location>
        <begin position="687"/>
        <end position="718"/>
    </location>
</feature>
<dbReference type="PRINTS" id="PR00120">
    <property type="entry name" value="HATPASE"/>
</dbReference>
<evidence type="ECO:0000256" key="2">
    <source>
        <dbReference type="ARBA" id="ARBA00005675"/>
    </source>
</evidence>
<dbReference type="Gene3D" id="1.20.1110.10">
    <property type="entry name" value="Calcium-transporting ATPase, transmembrane domain"/>
    <property type="match status" value="1"/>
</dbReference>
<evidence type="ECO:0000256" key="6">
    <source>
        <dbReference type="ARBA" id="ARBA00022692"/>
    </source>
</evidence>
<dbReference type="InterPro" id="IPR044492">
    <property type="entry name" value="P_typ_ATPase_HD_dom"/>
</dbReference>
<comment type="caution">
    <text evidence="15">The sequence shown here is derived from an EMBL/GenBank/DDBJ whole genome shotgun (WGS) entry which is preliminary data.</text>
</comment>
<keyword evidence="6 13" id="KW-0812">Transmembrane</keyword>
<evidence type="ECO:0000256" key="13">
    <source>
        <dbReference type="SAM" id="Phobius"/>
    </source>
</evidence>
<dbReference type="InterPro" id="IPR023299">
    <property type="entry name" value="ATPase_P-typ_cyto_dom_N"/>
</dbReference>
<keyword evidence="7" id="KW-0547">Nucleotide-binding</keyword>
<comment type="similarity">
    <text evidence="2">Belongs to the cation transport ATPase (P-type) (TC 3.A.3) family. Type IIA subfamily.</text>
</comment>
<dbReference type="InterPro" id="IPR008250">
    <property type="entry name" value="ATPase_P-typ_transduc_dom_A_sf"/>
</dbReference>
<accession>A0ABR8VQE0</accession>
<name>A0ABR8VQE0_9BACI</name>
<keyword evidence="12 13" id="KW-0472">Membrane</keyword>
<sequence>MYQNHLKERFIRILPGRIRLDVAGLKGNESLALFIQEKIKMAKGLINVIPNINSGRALILFRPDMPAHQVIEIVEKYEMEYLKRTDRSEPAGKLTINKSYPETSGIIFNKASGERHRVPIPLLVSAGSFCVLGIKQIIAGKSALAVSPVSFYAAAGFSVLIGYSFLRNGFKKVVKDKKKSDFILGSSIFAISIMRENLVMLAGLGLLQYLNWKLGRPVFSFGNSNEHANYSREVRNYSEKTSKIGMLLAGTTLLLTRDPLRFLAVLFAVNPRPVTFSNEYTWSNAEYIAEQNGFAIPENGSLSQLVQTETILFEDTAQIFKEQNQDKVQCVTKTYDESKLWCLASSLLKKSHHSWKSAIIDSSGKRNGTIRTAFNVKEGNNGIQGIISNNHVCMGNMEYLKENGLAKHEYMFEARKWERDSHDLQYIFQDGECLGYFIRNGLSYTEAFTRLKKSMDSRWKVGVIQNSLNICPKELEKNGIDLKWLYMDKEEIAKRINDLRTAGKDVLAVKKESFHNYSSNNCPIPTTTFEGFKDLPSLMKFAKKMNNILDQQLSIAKMWNAAGCLLALPLSYSAPLIHAVADTFNLIFMIRGMYFSKKYAPDKNPELIAQQEVAAAISHTEESHTLAWHFQPVNEVLSAFSVNKDDGLFNEQIETLKKQFGNNQLHTNSRTPFSKTLLEQFKEFTTIVLLGASLLSIFTGGIVDGIAMACVLIVNALIGAVQEQKAERVVESLNQFQPPMCRVVRNGQQIELSGTELVPGDIVSFEPGDRIPADIRIIEAWNLEVNEAALTGESLPVEKSPDELEDDCPLAEQKNMLFLGTNVTRGKAVGVVVRTGMHTEIGYLMSLFSNDDKELTPLQQKVTSISKVFCKGAVVAGIFVFIAGLLRGIPILDIIATSVTLAASAIPQGLPIVITIALSAGVYRMLEKNVLIRKLSSLETLGRTTIICSDKTGTLTKNEMTVKAVSTIGEDWEVSGSGYEPIGAIKNSDEQKINASDHPDLEQLLKIGLLCNDSLLEKTPKGWVIQGDPTEGALLSLGAKAGKTKANMVHWIRYNEIPFDSGRGTMSVACHEEKQGKDCYIFTKGSIEAIMNRCNQYQKDGKVFPLTKEIKEWVISQNKKYAEQSLRVLAFAYRPIQSGHESEQVKEEELIFVGLTGMIDPPKQEVKKSVQDVIRLGVKPVMITGDHPITAFAIGKELNIVTDSAEVLSGMELDQLSEEQLVEKIKDVSVFARVSPEQKLRIVNAYQKLGHIVVMTGDGVNDSPAIKKADVGVSMGIAGTDVTKETADMVLKEDDFASIVDGIKQGRTIIGNIRKALGCLLTGNLSEILVTTTAVLIGLPIPLVPIQILLMNLLTDAIPATILAANPGNKNLLTKQQDIADRSLFQKIAVRGLLLSAGVVGIFAYSLSAGKPLAIAQTMAFATLVAGQLVQTFSWRQEGTIGPLADWKKDQYFIMGLGISWLALGLVMYIPPLASVFQTAPLTLGQWLPPLLVAGSVPSVSKMIQPAIERHLNHVNDGKPKPALQPVI</sequence>
<dbReference type="InterPro" id="IPR004014">
    <property type="entry name" value="ATPase_P-typ_cation-transptr_N"/>
</dbReference>
<feature type="transmembrane region" description="Helical" evidence="13">
    <location>
        <begin position="1413"/>
        <end position="1431"/>
    </location>
</feature>
<feature type="transmembrane region" description="Helical" evidence="13">
    <location>
        <begin position="118"/>
        <end position="138"/>
    </location>
</feature>
<dbReference type="SUPFAM" id="SSF81665">
    <property type="entry name" value="Calcium ATPase, transmembrane domain M"/>
    <property type="match status" value="1"/>
</dbReference>
<evidence type="ECO:0000256" key="11">
    <source>
        <dbReference type="ARBA" id="ARBA00023065"/>
    </source>
</evidence>
<evidence type="ECO:0000256" key="12">
    <source>
        <dbReference type="ARBA" id="ARBA00023136"/>
    </source>
</evidence>
<feature type="transmembrane region" description="Helical" evidence="13">
    <location>
        <begin position="909"/>
        <end position="926"/>
    </location>
</feature>
<dbReference type="Pfam" id="PF00122">
    <property type="entry name" value="E1-E2_ATPase"/>
    <property type="match status" value="1"/>
</dbReference>
<keyword evidence="11" id="KW-0406">Ion transport</keyword>
<organism evidence="15 16">
    <name type="scientific">Bacillus norwichensis</name>
    <dbReference type="NCBI Taxonomy" id="2762217"/>
    <lineage>
        <taxon>Bacteria</taxon>
        <taxon>Bacillati</taxon>
        <taxon>Bacillota</taxon>
        <taxon>Bacilli</taxon>
        <taxon>Bacillales</taxon>
        <taxon>Bacillaceae</taxon>
        <taxon>Bacillus</taxon>
    </lineage>
</organism>
<dbReference type="InterPro" id="IPR006068">
    <property type="entry name" value="ATPase_P-typ_cation-transptr_C"/>
</dbReference>
<dbReference type="Gene3D" id="2.70.150.10">
    <property type="entry name" value="Calcium-transporting ATPase, cytoplasmic transduction domain A"/>
    <property type="match status" value="1"/>
</dbReference>
<dbReference type="Pfam" id="PF00690">
    <property type="entry name" value="Cation_ATPase_N"/>
    <property type="match status" value="1"/>
</dbReference>
<dbReference type="Gene3D" id="3.40.1110.10">
    <property type="entry name" value="Calcium-transporting ATPase, cytoplasmic domain N"/>
    <property type="match status" value="2"/>
</dbReference>
<dbReference type="Gene3D" id="3.40.50.1000">
    <property type="entry name" value="HAD superfamily/HAD-like"/>
    <property type="match status" value="1"/>
</dbReference>
<keyword evidence="4" id="KW-1003">Cell membrane</keyword>
<evidence type="ECO:0000313" key="16">
    <source>
        <dbReference type="Proteomes" id="UP000648182"/>
    </source>
</evidence>
<keyword evidence="5" id="KW-0597">Phosphoprotein</keyword>
<feature type="domain" description="Cation-transporting P-type ATPase N-terminal" evidence="14">
    <location>
        <begin position="627"/>
        <end position="701"/>
    </location>
</feature>
<evidence type="ECO:0000256" key="5">
    <source>
        <dbReference type="ARBA" id="ARBA00022553"/>
    </source>
</evidence>
<dbReference type="InterPro" id="IPR001757">
    <property type="entry name" value="P_typ_ATPase"/>
</dbReference>
<dbReference type="PROSITE" id="PS00154">
    <property type="entry name" value="ATPASE_E1_E2"/>
    <property type="match status" value="1"/>
</dbReference>
<dbReference type="InterPro" id="IPR059000">
    <property type="entry name" value="ATPase_P-type_domA"/>
</dbReference>
<feature type="transmembrane region" description="Helical" evidence="13">
    <location>
        <begin position="868"/>
        <end position="889"/>
    </location>
</feature>
<evidence type="ECO:0000256" key="3">
    <source>
        <dbReference type="ARBA" id="ARBA00022448"/>
    </source>
</evidence>
<dbReference type="SUPFAM" id="SSF81660">
    <property type="entry name" value="Metal cation-transporting ATPase, ATP-binding domain N"/>
    <property type="match status" value="1"/>
</dbReference>
<reference evidence="15 16" key="1">
    <citation type="submission" date="2020-08" db="EMBL/GenBank/DDBJ databases">
        <title>A Genomic Blueprint of the Chicken Gut Microbiome.</title>
        <authorList>
            <person name="Gilroy R."/>
            <person name="Ravi A."/>
            <person name="Getino M."/>
            <person name="Pursley I."/>
            <person name="Horton D.L."/>
            <person name="Alikhan N.-F."/>
            <person name="Baker D."/>
            <person name="Gharbi K."/>
            <person name="Hall N."/>
            <person name="Watson M."/>
            <person name="Adriaenssens E.M."/>
            <person name="Foster-Nyarko E."/>
            <person name="Jarju S."/>
            <person name="Secka A."/>
            <person name="Antonio M."/>
            <person name="Oren A."/>
            <person name="Chaudhuri R."/>
            <person name="La Ragione R.M."/>
            <person name="Hildebrand F."/>
            <person name="Pallen M.J."/>
        </authorList>
    </citation>
    <scope>NUCLEOTIDE SEQUENCE [LARGE SCALE GENOMIC DNA]</scope>
    <source>
        <strain evidence="15 16">Sa1BUA2</strain>
    </source>
</reference>
<dbReference type="SUPFAM" id="SSF56784">
    <property type="entry name" value="HAD-like"/>
    <property type="match status" value="1"/>
</dbReference>
<evidence type="ECO:0000313" key="15">
    <source>
        <dbReference type="EMBL" id="MBD8006980.1"/>
    </source>
</evidence>
<dbReference type="Proteomes" id="UP000648182">
    <property type="component" value="Unassembled WGS sequence"/>
</dbReference>
<dbReference type="PRINTS" id="PR00119">
    <property type="entry name" value="CATATPASE"/>
</dbReference>
<dbReference type="SUPFAM" id="SSF81653">
    <property type="entry name" value="Calcium ATPase, transduction domain A"/>
    <property type="match status" value="1"/>
</dbReference>
<dbReference type="InterPro" id="IPR023298">
    <property type="entry name" value="ATPase_P-typ_TM_dom_sf"/>
</dbReference>
<keyword evidence="10 13" id="KW-1133">Transmembrane helix</keyword>
<dbReference type="SFLD" id="SFLDG00002">
    <property type="entry name" value="C1.7:_P-type_atpase_like"/>
    <property type="match status" value="1"/>
</dbReference>
<comment type="subcellular location">
    <subcellularLocation>
        <location evidence="1">Cell membrane</location>
        <topology evidence="1">Multi-pass membrane protein</topology>
    </subcellularLocation>
</comment>